<dbReference type="Gene3D" id="3.40.50.300">
    <property type="entry name" value="P-loop containing nucleotide triphosphate hydrolases"/>
    <property type="match status" value="1"/>
</dbReference>
<dbReference type="PROSITE" id="PS50929">
    <property type="entry name" value="ABC_TM1F"/>
    <property type="match status" value="1"/>
</dbReference>
<dbReference type="GO" id="GO:0015421">
    <property type="term" value="F:ABC-type oligopeptide transporter activity"/>
    <property type="evidence" value="ECO:0007669"/>
    <property type="project" value="TreeGrafter"/>
</dbReference>
<reference evidence="10 11" key="1">
    <citation type="submission" date="2020-07" db="EMBL/GenBank/DDBJ databases">
        <title>Vallitalea guaymasensis genome.</title>
        <authorList>
            <person name="Postec A."/>
        </authorList>
    </citation>
    <scope>NUCLEOTIDE SEQUENCE [LARGE SCALE GENOMIC DNA]</scope>
    <source>
        <strain evidence="10 11">Ra1766G1</strain>
    </source>
</reference>
<keyword evidence="3" id="KW-0547">Nucleotide-binding</keyword>
<dbReference type="KEGG" id="vgu:HYG85_16870"/>
<dbReference type="RefSeq" id="WP_212690648.1">
    <property type="nucleotide sequence ID" value="NZ_CP058561.1"/>
</dbReference>
<evidence type="ECO:0000256" key="2">
    <source>
        <dbReference type="ARBA" id="ARBA00022692"/>
    </source>
</evidence>
<feature type="transmembrane region" description="Helical" evidence="7">
    <location>
        <begin position="168"/>
        <end position="187"/>
    </location>
</feature>
<dbReference type="Pfam" id="PF00005">
    <property type="entry name" value="ABC_tran"/>
    <property type="match status" value="1"/>
</dbReference>
<dbReference type="SUPFAM" id="SSF90123">
    <property type="entry name" value="ABC transporter transmembrane region"/>
    <property type="match status" value="1"/>
</dbReference>
<dbReference type="InterPro" id="IPR027417">
    <property type="entry name" value="P-loop_NTPase"/>
</dbReference>
<evidence type="ECO:0000256" key="5">
    <source>
        <dbReference type="ARBA" id="ARBA00022989"/>
    </source>
</evidence>
<evidence type="ECO:0000256" key="7">
    <source>
        <dbReference type="SAM" id="Phobius"/>
    </source>
</evidence>
<accession>A0A8J8SD35</accession>
<dbReference type="Gene3D" id="1.20.1560.10">
    <property type="entry name" value="ABC transporter type 1, transmembrane domain"/>
    <property type="match status" value="1"/>
</dbReference>
<dbReference type="SUPFAM" id="SSF52540">
    <property type="entry name" value="P-loop containing nucleoside triphosphate hydrolases"/>
    <property type="match status" value="1"/>
</dbReference>
<feature type="domain" description="ABC transmembrane type-1" evidence="9">
    <location>
        <begin position="26"/>
        <end position="293"/>
    </location>
</feature>
<feature type="transmembrane region" description="Helical" evidence="7">
    <location>
        <begin position="290"/>
        <end position="313"/>
    </location>
</feature>
<keyword evidence="6 7" id="KW-0472">Membrane</keyword>
<evidence type="ECO:0000256" key="4">
    <source>
        <dbReference type="ARBA" id="ARBA00022840"/>
    </source>
</evidence>
<dbReference type="InterPro" id="IPR036640">
    <property type="entry name" value="ABC1_TM_sf"/>
</dbReference>
<dbReference type="InterPro" id="IPR003593">
    <property type="entry name" value="AAA+_ATPase"/>
</dbReference>
<dbReference type="CDD" id="cd03228">
    <property type="entry name" value="ABCC_MRP_Like"/>
    <property type="match status" value="1"/>
</dbReference>
<comment type="subcellular location">
    <subcellularLocation>
        <location evidence="1">Cell membrane</location>
        <topology evidence="1">Multi-pass membrane protein</topology>
    </subcellularLocation>
</comment>
<evidence type="ECO:0000259" key="8">
    <source>
        <dbReference type="PROSITE" id="PS50893"/>
    </source>
</evidence>
<feature type="transmembrane region" description="Helical" evidence="7">
    <location>
        <begin position="62"/>
        <end position="82"/>
    </location>
</feature>
<evidence type="ECO:0000313" key="11">
    <source>
        <dbReference type="Proteomes" id="UP000677305"/>
    </source>
</evidence>
<name>A0A8J8SD35_9FIRM</name>
<dbReference type="InterPro" id="IPR003439">
    <property type="entry name" value="ABC_transporter-like_ATP-bd"/>
</dbReference>
<dbReference type="GO" id="GO:0016887">
    <property type="term" value="F:ATP hydrolysis activity"/>
    <property type="evidence" value="ECO:0007669"/>
    <property type="project" value="InterPro"/>
</dbReference>
<dbReference type="InterPro" id="IPR039421">
    <property type="entry name" value="Type_1_exporter"/>
</dbReference>
<evidence type="ECO:0000313" key="10">
    <source>
        <dbReference type="EMBL" id="QUH30488.1"/>
    </source>
</evidence>
<evidence type="ECO:0000256" key="1">
    <source>
        <dbReference type="ARBA" id="ARBA00004651"/>
    </source>
</evidence>
<proteinExistence type="predicted"/>
<keyword evidence="5 7" id="KW-1133">Transmembrane helix</keyword>
<feature type="domain" description="ABC transporter" evidence="8">
    <location>
        <begin position="348"/>
        <end position="588"/>
    </location>
</feature>
<dbReference type="Proteomes" id="UP000677305">
    <property type="component" value="Chromosome"/>
</dbReference>
<organism evidence="10 11">
    <name type="scientific">Vallitalea guaymasensis</name>
    <dbReference type="NCBI Taxonomy" id="1185412"/>
    <lineage>
        <taxon>Bacteria</taxon>
        <taxon>Bacillati</taxon>
        <taxon>Bacillota</taxon>
        <taxon>Clostridia</taxon>
        <taxon>Lachnospirales</taxon>
        <taxon>Vallitaleaceae</taxon>
        <taxon>Vallitalea</taxon>
    </lineage>
</organism>
<dbReference type="PROSITE" id="PS00211">
    <property type="entry name" value="ABC_TRANSPORTER_1"/>
    <property type="match status" value="1"/>
</dbReference>
<dbReference type="GO" id="GO:0005524">
    <property type="term" value="F:ATP binding"/>
    <property type="evidence" value="ECO:0007669"/>
    <property type="project" value="UniProtKB-KW"/>
</dbReference>
<dbReference type="Pfam" id="PF00664">
    <property type="entry name" value="ABC_membrane"/>
    <property type="match status" value="1"/>
</dbReference>
<keyword evidence="4 10" id="KW-0067">ATP-binding</keyword>
<dbReference type="AlphaFoldDB" id="A0A8J8SD35"/>
<feature type="transmembrane region" description="Helical" evidence="7">
    <location>
        <begin position="258"/>
        <end position="278"/>
    </location>
</feature>
<feature type="transmembrane region" description="Helical" evidence="7">
    <location>
        <begin position="140"/>
        <end position="162"/>
    </location>
</feature>
<feature type="transmembrane region" description="Helical" evidence="7">
    <location>
        <begin position="21"/>
        <end position="42"/>
    </location>
</feature>
<protein>
    <submittedName>
        <fullName evidence="10">ABC transporter ATP-binding protein</fullName>
    </submittedName>
</protein>
<keyword evidence="11" id="KW-1185">Reference proteome</keyword>
<dbReference type="GO" id="GO:0005886">
    <property type="term" value="C:plasma membrane"/>
    <property type="evidence" value="ECO:0007669"/>
    <property type="project" value="UniProtKB-SubCell"/>
</dbReference>
<evidence type="ECO:0000256" key="6">
    <source>
        <dbReference type="ARBA" id="ARBA00023136"/>
    </source>
</evidence>
<dbReference type="SMART" id="SM00382">
    <property type="entry name" value="AAA"/>
    <property type="match status" value="1"/>
</dbReference>
<keyword evidence="2 7" id="KW-0812">Transmembrane</keyword>
<sequence>MREIFKAYKLLFGFGKKYCKLLLYKVFILAIIAGLLAPVGIYIDKEIINRALLSAKFNNFEIKSLIPLFIAFAIIALLKQFLSDLSYGYYSQKFQLVIRTKVRGELLEKASKIKYEYFEDEKTVEIIDRTFNDFDNSVRLLFPMYVVYFLTSSISLVGFIVFTAKQAWWVPLVLLLPFFPYLFLQYIKRYDFYNVIEKYWKKDRINDILAEYLKSRNYIREQRIFNSFNYLIDIYEQRIIKRNKEFEKEYKKYWKDNLIYNLIIDITIVINLLIQLYMLLTNNPNTSIGLFIALSGQILGLKGLYSGLIVPILSSVRQMRYINFYYKFYEFENTKSGSINIVPKEIEIEFSDVYFKYPGTDKYILNGVSFKIPKGKKISLVGANGEGKTTLIKLLLGLFEPTSGHILLNNILLDDYSEEARCNIFAPIFQDFYKYSLSLKENIAVGSIDNIDNYKMICEAAESAGVTQFLYKLPNSYDSQLNRDFTEGVDLSGGQWQRIALARAFMGNKPCILLDEPTSQLDPMAEAKLYEEFSNIIKDKTSIFITHRLASTKITDKIFVLKDGKIEEEGSHDELMTHMGIYYDMFNSQRSWYKEENIC</sequence>
<evidence type="ECO:0000259" key="9">
    <source>
        <dbReference type="PROSITE" id="PS50929"/>
    </source>
</evidence>
<dbReference type="PANTHER" id="PTHR43394:SF1">
    <property type="entry name" value="ATP-BINDING CASSETTE SUB-FAMILY B MEMBER 10, MITOCHONDRIAL"/>
    <property type="match status" value="1"/>
</dbReference>
<dbReference type="EMBL" id="CP058561">
    <property type="protein sequence ID" value="QUH30488.1"/>
    <property type="molecule type" value="Genomic_DNA"/>
</dbReference>
<dbReference type="PANTHER" id="PTHR43394">
    <property type="entry name" value="ATP-DEPENDENT PERMEASE MDL1, MITOCHONDRIAL"/>
    <property type="match status" value="1"/>
</dbReference>
<dbReference type="InterPro" id="IPR011527">
    <property type="entry name" value="ABC1_TM_dom"/>
</dbReference>
<dbReference type="InterPro" id="IPR017871">
    <property type="entry name" value="ABC_transporter-like_CS"/>
</dbReference>
<gene>
    <name evidence="10" type="ORF">HYG85_16870</name>
</gene>
<evidence type="ECO:0000256" key="3">
    <source>
        <dbReference type="ARBA" id="ARBA00022741"/>
    </source>
</evidence>
<dbReference type="PROSITE" id="PS50893">
    <property type="entry name" value="ABC_TRANSPORTER_2"/>
    <property type="match status" value="1"/>
</dbReference>